<evidence type="ECO:0000256" key="1">
    <source>
        <dbReference type="ARBA" id="ARBA00022614"/>
    </source>
</evidence>
<dbReference type="Ensembl" id="ENSCMIT00000019155.1">
    <property type="protein sequence ID" value="ENSCMIP00000018801.1"/>
    <property type="gene ID" value="ENSCMIG00000008826.1"/>
</dbReference>
<evidence type="ECO:0000256" key="2">
    <source>
        <dbReference type="ARBA" id="ARBA00022737"/>
    </source>
</evidence>
<name>A0A4W3HRH7_CALMI</name>
<dbReference type="FunFam" id="3.80.10.10:FF:000468">
    <property type="entry name" value="nischarin isoform X2"/>
    <property type="match status" value="1"/>
</dbReference>
<dbReference type="InterPro" id="IPR036871">
    <property type="entry name" value="PX_dom_sf"/>
</dbReference>
<protein>
    <recommendedName>
        <fullName evidence="3">PX domain-containing protein</fullName>
    </recommendedName>
</protein>
<accession>A0A4W3HRH7</accession>
<dbReference type="Pfam" id="PF12799">
    <property type="entry name" value="LRR_4"/>
    <property type="match status" value="1"/>
</dbReference>
<dbReference type="Gene3D" id="3.30.1520.10">
    <property type="entry name" value="Phox-like domain"/>
    <property type="match status" value="1"/>
</dbReference>
<dbReference type="SUPFAM" id="SSF52075">
    <property type="entry name" value="Outer arm dynein light chain 1"/>
    <property type="match status" value="1"/>
</dbReference>
<dbReference type="PROSITE" id="PS50195">
    <property type="entry name" value="PX"/>
    <property type="match status" value="1"/>
</dbReference>
<dbReference type="Gene3D" id="3.80.10.10">
    <property type="entry name" value="Ribonuclease Inhibitor"/>
    <property type="match status" value="2"/>
</dbReference>
<keyword evidence="1" id="KW-0433">Leucine-rich repeat</keyword>
<sequence length="527" mass="58236">PDLNRTYGPLPPSLGSASGCTIVYVIEVSVGNHHWTVKHRYSDFHELHEKLTAGKRIDRNLLPPKKIIGKNSKPFVEKRQKELEIYLQTLLAKFPVAAPRVLSSFLNFHLYEINGITAALAEQLFHKAVAASGGEVFCLRPLQLYAISQQLRLATPPCANGDARTDLGHILDFTCRLKYLKVSSTRGPVGSSNIQEQHLVFDLSIFKSIHQIEINNCEAERIIGLPSLKNTLATMSLSFSTSSMKAVLVPEASEFEQWEAEGTSSERPVAAVIPRWGALTTLDISHNQICSIDESVKLIPKVEFLDLSYNEIPAVENLQHLYNLIHLDLSYNRLTVLQSLHTKLGNVKTLNLSGNQLESLSGFNKLYSLVNLDLSNNKISQIEEVRPIGSLPCLERVSLASNPLSIIPDYRTKVLAQFGDRASEVCLDDTITSEKELDTVEVLKAIQKAKEAKDRMNNVDGKIGEESRHSAPSFKPSPPAHAACLCSPPHQPACSSQGNHVCIQLLGWPSLSVSVYSVSEPIWQIAT</sequence>
<dbReference type="SMART" id="SM00369">
    <property type="entry name" value="LRR_TYP"/>
    <property type="match status" value="4"/>
</dbReference>
<evidence type="ECO:0000259" key="3">
    <source>
        <dbReference type="PROSITE" id="PS50195"/>
    </source>
</evidence>
<dbReference type="InterPro" id="IPR001683">
    <property type="entry name" value="PX_dom"/>
</dbReference>
<dbReference type="Pfam" id="PF00787">
    <property type="entry name" value="PX"/>
    <property type="match status" value="1"/>
</dbReference>
<reference evidence="4" key="5">
    <citation type="submission" date="2025-09" db="UniProtKB">
        <authorList>
            <consortium name="Ensembl"/>
        </authorList>
    </citation>
    <scope>IDENTIFICATION</scope>
</reference>
<dbReference type="STRING" id="7868.ENSCMIP00000018801"/>
<dbReference type="SUPFAM" id="SSF64268">
    <property type="entry name" value="PX domain"/>
    <property type="match status" value="1"/>
</dbReference>
<reference evidence="5" key="3">
    <citation type="journal article" date="2014" name="Nature">
        <title>Elephant shark genome provides unique insights into gnathostome evolution.</title>
        <authorList>
            <consortium name="International Elephant Shark Genome Sequencing Consortium"/>
            <person name="Venkatesh B."/>
            <person name="Lee A.P."/>
            <person name="Ravi V."/>
            <person name="Maurya A.K."/>
            <person name="Lian M.M."/>
            <person name="Swann J.B."/>
            <person name="Ohta Y."/>
            <person name="Flajnik M.F."/>
            <person name="Sutoh Y."/>
            <person name="Kasahara M."/>
            <person name="Hoon S."/>
            <person name="Gangu V."/>
            <person name="Roy S.W."/>
            <person name="Irimia M."/>
            <person name="Korzh V."/>
            <person name="Kondrychyn I."/>
            <person name="Lim Z.W."/>
            <person name="Tay B.H."/>
            <person name="Tohari S."/>
            <person name="Kong K.W."/>
            <person name="Ho S."/>
            <person name="Lorente-Galdos B."/>
            <person name="Quilez J."/>
            <person name="Marques-Bonet T."/>
            <person name="Raney B.J."/>
            <person name="Ingham P.W."/>
            <person name="Tay A."/>
            <person name="Hillier L.W."/>
            <person name="Minx P."/>
            <person name="Boehm T."/>
            <person name="Wilson R.K."/>
            <person name="Brenner S."/>
            <person name="Warren W.C."/>
        </authorList>
    </citation>
    <scope>NUCLEOTIDE SEQUENCE [LARGE SCALE GENOMIC DNA]</scope>
</reference>
<dbReference type="Proteomes" id="UP000314986">
    <property type="component" value="Unassembled WGS sequence"/>
</dbReference>
<reference evidence="5" key="1">
    <citation type="journal article" date="2006" name="Science">
        <title>Ancient noncoding elements conserved in the human genome.</title>
        <authorList>
            <person name="Venkatesh B."/>
            <person name="Kirkness E.F."/>
            <person name="Loh Y.H."/>
            <person name="Halpern A.L."/>
            <person name="Lee A.P."/>
            <person name="Johnson J."/>
            <person name="Dandona N."/>
            <person name="Viswanathan L.D."/>
            <person name="Tay A."/>
            <person name="Venter J.C."/>
            <person name="Strausberg R.L."/>
            <person name="Brenner S."/>
        </authorList>
    </citation>
    <scope>NUCLEOTIDE SEQUENCE [LARGE SCALE GENOMIC DNA]</scope>
</reference>
<dbReference type="GeneTree" id="ENSGT00940000156494"/>
<keyword evidence="5" id="KW-1185">Reference proteome</keyword>
<dbReference type="SMART" id="SM00365">
    <property type="entry name" value="LRR_SD22"/>
    <property type="match status" value="5"/>
</dbReference>
<dbReference type="AlphaFoldDB" id="A0A4W3HRH7"/>
<reference evidence="4" key="4">
    <citation type="submission" date="2025-08" db="UniProtKB">
        <authorList>
            <consortium name="Ensembl"/>
        </authorList>
    </citation>
    <scope>IDENTIFICATION</scope>
</reference>
<keyword evidence="2" id="KW-0677">Repeat</keyword>
<dbReference type="FunFam" id="3.30.1520.10:FF:000020">
    <property type="entry name" value="nischarin isoform X1"/>
    <property type="match status" value="1"/>
</dbReference>
<evidence type="ECO:0000313" key="5">
    <source>
        <dbReference type="Proteomes" id="UP000314986"/>
    </source>
</evidence>
<evidence type="ECO:0000313" key="4">
    <source>
        <dbReference type="Ensembl" id="ENSCMIP00000018801.1"/>
    </source>
</evidence>
<dbReference type="GO" id="GO:0005737">
    <property type="term" value="C:cytoplasm"/>
    <property type="evidence" value="ECO:0007669"/>
    <property type="project" value="TreeGrafter"/>
</dbReference>
<proteinExistence type="predicted"/>
<dbReference type="InParanoid" id="A0A4W3HRH7"/>
<dbReference type="PRINTS" id="PR00019">
    <property type="entry name" value="LEURICHRPT"/>
</dbReference>
<dbReference type="PANTHER" id="PTHR15454">
    <property type="entry name" value="NISCHARIN RELATED"/>
    <property type="match status" value="1"/>
</dbReference>
<dbReference type="PROSITE" id="PS51450">
    <property type="entry name" value="LRR"/>
    <property type="match status" value="5"/>
</dbReference>
<organism evidence="4 5">
    <name type="scientific">Callorhinchus milii</name>
    <name type="common">Ghost shark</name>
    <dbReference type="NCBI Taxonomy" id="7868"/>
    <lineage>
        <taxon>Eukaryota</taxon>
        <taxon>Metazoa</taxon>
        <taxon>Chordata</taxon>
        <taxon>Craniata</taxon>
        <taxon>Vertebrata</taxon>
        <taxon>Chondrichthyes</taxon>
        <taxon>Holocephali</taxon>
        <taxon>Chimaeriformes</taxon>
        <taxon>Callorhinchidae</taxon>
        <taxon>Callorhinchus</taxon>
    </lineage>
</organism>
<dbReference type="InterPro" id="IPR025875">
    <property type="entry name" value="Leu-rich_rpt_4"/>
</dbReference>
<dbReference type="OMA" id="IASIKWT"/>
<dbReference type="GO" id="GO:0035091">
    <property type="term" value="F:phosphatidylinositol binding"/>
    <property type="evidence" value="ECO:0007669"/>
    <property type="project" value="InterPro"/>
</dbReference>
<dbReference type="PANTHER" id="PTHR15454:SF35">
    <property type="entry name" value="NISCHARIN"/>
    <property type="match status" value="1"/>
</dbReference>
<reference evidence="5" key="2">
    <citation type="journal article" date="2007" name="PLoS Biol.">
        <title>Survey sequencing and comparative analysis of the elephant shark (Callorhinchus milii) genome.</title>
        <authorList>
            <person name="Venkatesh B."/>
            <person name="Kirkness E.F."/>
            <person name="Loh Y.H."/>
            <person name="Halpern A.L."/>
            <person name="Lee A.P."/>
            <person name="Johnson J."/>
            <person name="Dandona N."/>
            <person name="Viswanathan L.D."/>
            <person name="Tay A."/>
            <person name="Venter J.C."/>
            <person name="Strausberg R.L."/>
            <person name="Brenner S."/>
        </authorList>
    </citation>
    <scope>NUCLEOTIDE SEQUENCE [LARGE SCALE GENOMIC DNA]</scope>
</reference>
<feature type="domain" description="PX" evidence="3">
    <location>
        <begin position="2"/>
        <end position="112"/>
    </location>
</feature>
<dbReference type="InterPro" id="IPR003591">
    <property type="entry name" value="Leu-rich_rpt_typical-subtyp"/>
</dbReference>
<dbReference type="SMART" id="SM00312">
    <property type="entry name" value="PX"/>
    <property type="match status" value="1"/>
</dbReference>
<dbReference type="InterPro" id="IPR032675">
    <property type="entry name" value="LRR_dom_sf"/>
</dbReference>
<dbReference type="InterPro" id="IPR001611">
    <property type="entry name" value="Leu-rich_rpt"/>
</dbReference>